<dbReference type="GO" id="GO:0003950">
    <property type="term" value="F:NAD+ poly-ADP-ribosyltransferase activity"/>
    <property type="evidence" value="ECO:0007669"/>
    <property type="project" value="InterPro"/>
</dbReference>
<name>F2USI5_SALR5</name>
<dbReference type="InterPro" id="IPR001611">
    <property type="entry name" value="Leu-rich_rpt"/>
</dbReference>
<dbReference type="OrthoDB" id="120976at2759"/>
<dbReference type="InterPro" id="IPR012317">
    <property type="entry name" value="Poly(ADP-ribose)pol_cat_dom"/>
</dbReference>
<dbReference type="Gene3D" id="3.40.50.300">
    <property type="entry name" value="P-loop containing nucleotide triphosphate hydrolases"/>
    <property type="match status" value="1"/>
</dbReference>
<dbReference type="SUPFAM" id="SSF56399">
    <property type="entry name" value="ADP-ribosylation"/>
    <property type="match status" value="1"/>
</dbReference>
<feature type="domain" description="PARP catalytic" evidence="2">
    <location>
        <begin position="1017"/>
        <end position="1172"/>
    </location>
</feature>
<dbReference type="AlphaFoldDB" id="F2USI5"/>
<dbReference type="Pfam" id="PF00644">
    <property type="entry name" value="PARP"/>
    <property type="match status" value="1"/>
</dbReference>
<dbReference type="SUPFAM" id="SSF52047">
    <property type="entry name" value="RNI-like"/>
    <property type="match status" value="1"/>
</dbReference>
<dbReference type="Proteomes" id="UP000007799">
    <property type="component" value="Unassembled WGS sequence"/>
</dbReference>
<feature type="region of interest" description="Disordered" evidence="1">
    <location>
        <begin position="983"/>
        <end position="1003"/>
    </location>
</feature>
<keyword evidence="4" id="KW-1185">Reference proteome</keyword>
<dbReference type="PANTHER" id="PTHR47679">
    <property type="entry name" value="PROTEIN TORNADO 1"/>
    <property type="match status" value="1"/>
</dbReference>
<dbReference type="KEGG" id="sre:PTSG_13136"/>
<evidence type="ECO:0000313" key="4">
    <source>
        <dbReference type="Proteomes" id="UP000007799"/>
    </source>
</evidence>
<evidence type="ECO:0000259" key="2">
    <source>
        <dbReference type="Pfam" id="PF00644"/>
    </source>
</evidence>
<gene>
    <name evidence="3" type="ORF">PTSG_13136</name>
</gene>
<dbReference type="Gene3D" id="3.90.228.10">
    <property type="match status" value="1"/>
</dbReference>
<dbReference type="GeneID" id="16068491"/>
<dbReference type="InterPro" id="IPR027417">
    <property type="entry name" value="P-loop_NTPase"/>
</dbReference>
<reference evidence="3" key="1">
    <citation type="submission" date="2009-08" db="EMBL/GenBank/DDBJ databases">
        <title>Annotation of Salpingoeca rosetta.</title>
        <authorList>
            <consortium name="The Broad Institute Genome Sequencing Platform"/>
            <person name="Russ C."/>
            <person name="Cuomo C."/>
            <person name="Burger G."/>
            <person name="Gray M.W."/>
            <person name="Holland P.W.H."/>
            <person name="King N."/>
            <person name="Lang F.B.F."/>
            <person name="Roger A.J."/>
            <person name="Ruiz-Trillo I."/>
            <person name="Young S.K."/>
            <person name="Zeng Q."/>
            <person name="Gargeya S."/>
            <person name="Alvarado L."/>
            <person name="Berlin A."/>
            <person name="Chapman S.B."/>
            <person name="Chen Z."/>
            <person name="Freedman E."/>
            <person name="Gellesch M."/>
            <person name="Goldberg J."/>
            <person name="Griggs A."/>
            <person name="Gujja S."/>
            <person name="Heilman E."/>
            <person name="Heiman D."/>
            <person name="Howarth C."/>
            <person name="Mehta T."/>
            <person name="Neiman D."/>
            <person name="Pearson M."/>
            <person name="Roberts A."/>
            <person name="Saif S."/>
            <person name="Shea T."/>
            <person name="Shenoy N."/>
            <person name="Sisk P."/>
            <person name="Stolte C."/>
            <person name="Sykes S."/>
            <person name="White J."/>
            <person name="Yandava C."/>
            <person name="Haas B."/>
            <person name="Nusbaum C."/>
            <person name="Birren B."/>
        </authorList>
    </citation>
    <scope>NUCLEOTIDE SEQUENCE [LARGE SCALE GENOMIC DNA]</scope>
    <source>
        <strain evidence="3">ATCC 50818</strain>
    </source>
</reference>
<evidence type="ECO:0000313" key="3">
    <source>
        <dbReference type="EMBL" id="EGD81094.1"/>
    </source>
</evidence>
<dbReference type="PANTHER" id="PTHR47679:SF2">
    <property type="entry name" value="C-TERMINAL OF ROC (COR) DOMAIN-CONTAINING PROTEIN"/>
    <property type="match status" value="1"/>
</dbReference>
<sequence>MGDTHSKAEGEERAREEVEALLAQTKLNDEAKDKIRAIANNTCGDKVSFVRAGLGDSGVTALAEALKDNTCLKELDLWYNRISDEGALALAEVLKHNTTMTKLFLEHNNIGPEGAVALADALKHNTTLTALMLRGNRIGPEGAVALAEMLKHNTTLTTLDLARNSIEDKGILALGEMLKYNTTIEGLDNQVTFLPANASRCVRFCPLTEILISSNSMHNNGTTERAMVNVLKQLQVMDTKANIRLFEDKLKSSTAVARVLATLRIKRPDFNVVFCKWRVKFFRTKDDFSPAARAAYQDQLDLPKLLETGPVPLGTAKVFVCGDCGIGKTTMLESLPDADEGSSYLPRFLSSWFGQPRHDPEQPGAYGVIGYIGRFVSAFSWQPRHDPRQACAHTPGIRAREMKLKQSHSSDDTASLHVYDFGGSRAYHVIHTLMMSDRFAAFVVCVDLSQPEEHVKERANYWLQFICTRLKQGIAAATATAGDDETEDTKPRVVIVGTKRDLARKIGLVEAFWQPTWSAAMVAHLKRTYGSIVDIQDSLISLNCHGRGDVSFNTLRARLVRNWRWMKGQEVLVPRVVDRLATALQSARNEKPAWVIDSLFQFVRTHTPGLDLTSFDMTMFSSALRYFHTRGDLLWYSNTPSLADFVFVDPNWLLHDVLGRALTPDGVQQGSITKKGVVTFTDLETAFDGIADADLVINVLQHMLFCFELPPSNYGQQRFMLPSRVEEEVDLATAWPQAGFWPLYAGRLLVVEKKALALPPGFFPHVQTLLHNSFGTTLRVWEDAFFCEHDGVQCLGLLRGDRQVDVWVRASSGAEHKALPFMTKVLSVLQEEARGIDHVHLVLSTKHLKRHEKYPAAHKLEDLTGKDPDELVTSTHHRESQTPVSDRVGDLFLQAPTQPPPVMPSWQLRDHEWHHPAWRLDDAFDEQLPWSGPSSHGVYSAPLPPNTDLYRWIESQMAPGLTLSRVEMIKSTTMLDAFHTEMKKSATRRGGQKPFNKDFGAGDPEKQAMLDRLKTQFAETPDSVKHVNVLIGFHGCDEAVTDDITAAGTANLSNPNDPGFFGAGIYLTPQANYAAGYSTRLLTGNWRAPNADGEHVMLLCAASVGLAYPITRSKDYPSSGENKCKKFWGKKLKNGCDTHYAQVTKRMSYQSTDTPATFDFEEYVVSQEAQVLPFAKVFVKVDKTALAAQL</sequence>
<dbReference type="FunCoup" id="F2USI5">
    <property type="interactions" value="197"/>
</dbReference>
<dbReference type="InterPro" id="IPR032675">
    <property type="entry name" value="LRR_dom_sf"/>
</dbReference>
<dbReference type="eggNOG" id="KOG4308">
    <property type="taxonomic scope" value="Eukaryota"/>
</dbReference>
<dbReference type="Gene3D" id="3.80.10.10">
    <property type="entry name" value="Ribonuclease Inhibitor"/>
    <property type="match status" value="2"/>
</dbReference>
<dbReference type="InParanoid" id="F2USI5"/>
<dbReference type="SMART" id="SM00368">
    <property type="entry name" value="LRR_RI"/>
    <property type="match status" value="4"/>
</dbReference>
<protein>
    <recommendedName>
        <fullName evidence="2">PARP catalytic domain-containing protein</fullName>
    </recommendedName>
</protein>
<dbReference type="EMBL" id="GL832994">
    <property type="protein sequence ID" value="EGD81094.1"/>
    <property type="molecule type" value="Genomic_DNA"/>
</dbReference>
<accession>F2USI5</accession>
<dbReference type="RefSeq" id="XP_004987963.1">
    <property type="nucleotide sequence ID" value="XM_004987906.1"/>
</dbReference>
<dbReference type="Pfam" id="PF13516">
    <property type="entry name" value="LRR_6"/>
    <property type="match status" value="4"/>
</dbReference>
<organism evidence="4">
    <name type="scientific">Salpingoeca rosetta (strain ATCC 50818 / BSB-021)</name>
    <dbReference type="NCBI Taxonomy" id="946362"/>
    <lineage>
        <taxon>Eukaryota</taxon>
        <taxon>Choanoflagellata</taxon>
        <taxon>Craspedida</taxon>
        <taxon>Salpingoecidae</taxon>
        <taxon>Salpingoeca</taxon>
    </lineage>
</organism>
<evidence type="ECO:0000256" key="1">
    <source>
        <dbReference type="SAM" id="MobiDB-lite"/>
    </source>
</evidence>
<dbReference type="SUPFAM" id="SSF52540">
    <property type="entry name" value="P-loop containing nucleoside triphosphate hydrolases"/>
    <property type="match status" value="1"/>
</dbReference>
<proteinExistence type="predicted"/>